<gene>
    <name evidence="2" type="ORF">DPX39_070045500</name>
</gene>
<accession>A0A3L6L5B7</accession>
<evidence type="ECO:0000313" key="3">
    <source>
        <dbReference type="Proteomes" id="UP000266743"/>
    </source>
</evidence>
<feature type="compositionally biased region" description="Polar residues" evidence="1">
    <location>
        <begin position="148"/>
        <end position="161"/>
    </location>
</feature>
<dbReference type="AlphaFoldDB" id="A0A3L6L5B7"/>
<reference evidence="2 3" key="1">
    <citation type="submission" date="2018-09" db="EMBL/GenBank/DDBJ databases">
        <title>whole genome sequence of T. equiperdum IVM-t1 strain.</title>
        <authorList>
            <person name="Suganuma K."/>
        </authorList>
    </citation>
    <scope>NUCLEOTIDE SEQUENCE [LARGE SCALE GENOMIC DNA]</scope>
    <source>
        <strain evidence="2 3">IVM-t1</strain>
    </source>
</reference>
<sequence>MACGDFGKMEFLVHSSLHDQAPQRVQLRVRNPLSAGDMLQQIRNQSVQLKQQSAGAGPSALLGSHLFFFSSEEGCYVPLDGQSASVLHNYGRLLVHAPVTPSSEEPDRPTSSQHTPRLAQRGPSNVGSGSTAAVEKREVCGNKCAISHDSNNQRNENSQPSKLPPLETDIAGNEGREGEIEMKPTMIKAGPMLTMELMLKVTGVILSEYAARLNESVIEPTEESLWGLIEEVLYGDGNTIPYSLDPHTVDAFTRTIVRSLSNKGKSDEESV</sequence>
<feature type="region of interest" description="Disordered" evidence="1">
    <location>
        <begin position="99"/>
        <end position="133"/>
    </location>
</feature>
<dbReference type="EMBL" id="QSBY01000007">
    <property type="protein sequence ID" value="RHW71405.1"/>
    <property type="molecule type" value="Genomic_DNA"/>
</dbReference>
<feature type="compositionally biased region" description="Polar residues" evidence="1">
    <location>
        <begin position="122"/>
        <end position="131"/>
    </location>
</feature>
<protein>
    <submittedName>
        <fullName evidence="2">Uncharacterized protein</fullName>
    </submittedName>
</protein>
<dbReference type="Proteomes" id="UP000266743">
    <property type="component" value="Chromosome 7"/>
</dbReference>
<evidence type="ECO:0000313" key="2">
    <source>
        <dbReference type="EMBL" id="RHW71405.1"/>
    </source>
</evidence>
<feature type="region of interest" description="Disordered" evidence="1">
    <location>
        <begin position="145"/>
        <end position="169"/>
    </location>
</feature>
<name>A0A3L6L5B7_9TRYP</name>
<proteinExistence type="predicted"/>
<evidence type="ECO:0000256" key="1">
    <source>
        <dbReference type="SAM" id="MobiDB-lite"/>
    </source>
</evidence>
<comment type="caution">
    <text evidence="2">The sequence shown here is derived from an EMBL/GenBank/DDBJ whole genome shotgun (WGS) entry which is preliminary data.</text>
</comment>
<organism evidence="2 3">
    <name type="scientific">Trypanosoma brucei equiperdum</name>
    <dbReference type="NCBI Taxonomy" id="630700"/>
    <lineage>
        <taxon>Eukaryota</taxon>
        <taxon>Discoba</taxon>
        <taxon>Euglenozoa</taxon>
        <taxon>Kinetoplastea</taxon>
        <taxon>Metakinetoplastina</taxon>
        <taxon>Trypanosomatida</taxon>
        <taxon>Trypanosomatidae</taxon>
        <taxon>Trypanosoma</taxon>
    </lineage>
</organism>